<keyword evidence="1" id="KW-0677">Repeat</keyword>
<dbReference type="SUPFAM" id="SSF50985">
    <property type="entry name" value="RCC1/BLIP-II"/>
    <property type="match status" value="2"/>
</dbReference>
<evidence type="ECO:0000313" key="4">
    <source>
        <dbReference type="Proteomes" id="UP001596028"/>
    </source>
</evidence>
<evidence type="ECO:0000313" key="3">
    <source>
        <dbReference type="EMBL" id="MFC4600236.1"/>
    </source>
</evidence>
<dbReference type="Gene3D" id="2.130.10.30">
    <property type="entry name" value="Regulator of chromosome condensation 1/beta-lactamase-inhibitor protein II"/>
    <property type="match status" value="4"/>
</dbReference>
<dbReference type="PROSITE" id="PS00626">
    <property type="entry name" value="RCC1_2"/>
    <property type="match status" value="8"/>
</dbReference>
<organism evidence="3 4">
    <name type="scientific">Cohnella hongkongensis</name>
    <dbReference type="NCBI Taxonomy" id="178337"/>
    <lineage>
        <taxon>Bacteria</taxon>
        <taxon>Bacillati</taxon>
        <taxon>Bacillota</taxon>
        <taxon>Bacilli</taxon>
        <taxon>Bacillales</taxon>
        <taxon>Paenibacillaceae</taxon>
        <taxon>Cohnella</taxon>
    </lineage>
</organism>
<dbReference type="Pfam" id="PF12733">
    <property type="entry name" value="Cadherin-like"/>
    <property type="match status" value="2"/>
</dbReference>
<dbReference type="InterPro" id="IPR009091">
    <property type="entry name" value="RCC1/BLIP-II"/>
</dbReference>
<name>A0ABV9FE99_9BACL</name>
<reference evidence="4" key="1">
    <citation type="journal article" date="2019" name="Int. J. Syst. Evol. Microbiol.">
        <title>The Global Catalogue of Microorganisms (GCM) 10K type strain sequencing project: providing services to taxonomists for standard genome sequencing and annotation.</title>
        <authorList>
            <consortium name="The Broad Institute Genomics Platform"/>
            <consortium name="The Broad Institute Genome Sequencing Center for Infectious Disease"/>
            <person name="Wu L."/>
            <person name="Ma J."/>
        </authorList>
    </citation>
    <scope>NUCLEOTIDE SEQUENCE [LARGE SCALE GENOMIC DNA]</scope>
    <source>
        <strain evidence="4">CCUG 49571</strain>
    </source>
</reference>
<dbReference type="PROSITE" id="PS50012">
    <property type="entry name" value="RCC1_3"/>
    <property type="match status" value="12"/>
</dbReference>
<protein>
    <submittedName>
        <fullName evidence="3">S-layer homology domain-containing protein</fullName>
    </submittedName>
</protein>
<dbReference type="PANTHER" id="PTHR45622:SF70">
    <property type="entry name" value="SECRETION-REGULATING GUANINE NUCLEOTIDE EXCHANGE FACTOR"/>
    <property type="match status" value="1"/>
</dbReference>
<evidence type="ECO:0000256" key="1">
    <source>
        <dbReference type="ARBA" id="ARBA00022737"/>
    </source>
</evidence>
<feature type="domain" description="SLH" evidence="2">
    <location>
        <begin position="1465"/>
        <end position="1525"/>
    </location>
</feature>
<dbReference type="InterPro" id="IPR044048">
    <property type="entry name" value="Big_12"/>
</dbReference>
<evidence type="ECO:0000259" key="2">
    <source>
        <dbReference type="PROSITE" id="PS51272"/>
    </source>
</evidence>
<proteinExistence type="predicted"/>
<accession>A0ABV9FE99</accession>
<dbReference type="InterPro" id="IPR000408">
    <property type="entry name" value="Reg_chr_condens"/>
</dbReference>
<dbReference type="Proteomes" id="UP001596028">
    <property type="component" value="Unassembled WGS sequence"/>
</dbReference>
<dbReference type="InterPro" id="IPR001119">
    <property type="entry name" value="SLH_dom"/>
</dbReference>
<dbReference type="PANTHER" id="PTHR45622">
    <property type="entry name" value="UBIQUITIN-PROTEIN LIGASE E3A-RELATED"/>
    <property type="match status" value="1"/>
</dbReference>
<dbReference type="PRINTS" id="PR00633">
    <property type="entry name" value="RCCNDNSATION"/>
</dbReference>
<feature type="domain" description="SLH" evidence="2">
    <location>
        <begin position="1336"/>
        <end position="1399"/>
    </location>
</feature>
<dbReference type="Pfam" id="PF00395">
    <property type="entry name" value="SLH"/>
    <property type="match status" value="3"/>
</dbReference>
<keyword evidence="4" id="KW-1185">Reference proteome</keyword>
<sequence length="1525" mass="157836">MSIAAGYVHSLTLKSDGTVVGWGSNAFGQIDMPAGLDDVVSIAAGYAYSLALKSDGTVVGWGHPALAIVPTGLTGVVSIAAGEFHSLALKSDGTVIAWGDNYYGQTTIPTGLTGVVAIAAGSNYSLALKSDGTVITWGEYYSGQSTVPAGLDGVVEIAGGGSHSLALKSDGTVVAWGDNDFGQINVPTGLDKVVAIGAGTFHSMALKSDGTVVTWGDNIYGQTNVPVNLAAPVKGNKIAAGGYHSLALKSDGTVVAWGDNGVGQTTVSAGLDGVVSIAAGLYHSLALKSDGTVAAWGDYYFGQTNVPADLNGVVSIAAGKYHSLALKSDGTVVAWGDDFFGQTNVPADLNGVVAIAAGDDHSLALKSDGTAMAWGRNDTNQTNVPESAQSGVIAIAAGNAHSLALKSDGTVVAWGDDYSGQSTVPESAQSEVIAIAAGNAHSLALKSDGTVVAWGYNGDGQTNVPADLDWVVSIAAGKYHSLALKSDGTVVAWGDDNYGQATVPGSDNIESLALQEGPFDSPFSSADTSYTYSYIGPSVSNVHVTATLEDTVNTALSINGQLQANGSDATVSVSGASTAIPVRVEPYFKPGKTYTITVLRDSTPPDVQFDLNGNAAPSKYASTMVKVADKESGVVPASLQYAWTQSTAVPTDGWVDFTSGETLEQTSGDGNWYLHVRASDKVGNDASVVSQAFVLDNTPPTVAVSSTAGGTVNAAFPITMTFSEPVDGLDDGSIMVGNGTVSNVARTSASAYTATITPMESGQAVTVRVAANATTDAAGNGNEASDIATFLYDTTKPVVSFDFTDDQRFAAPPASVRVTVSEAVYWAADRAELNAGNALPLLSMDKDGAAFTAYTASYGEANRTYTLTFDGTLDDGVYTVNVAGNTVENGYHNTLDAASASFIVAVPVVTGISVDRTGFTSAGGSVAIDISGFNLAGQTVSVYVDGEATAAALVTSDTSASAAVTLPPNTTASDKIYILTVYVNGVEAAGRSAALTVAHAPSSNADLSGLSLSSGALSPSPFTAATTAYTASVENGIASVTVTPTVADGTATVTASVYDNAGKLAQGTLVLSSGMASPPLSLEVGSSRIAIVVTAEDGTTKTYNLTVTRAENRSYAESGGSYTPEIAKPMIDLNGISLDPDTLDITEPSVTLEVTPNQDGMAYVSIPATVLNGLTNRNDSLRIEIKAPYGSYQVPVDLTSLIPGLNDLLVANHLNAEDIDFKITLIDKSGDEAIRAAIADGMPNGERIGAIVDFHLDILNAESGQTIGASDRFSEALTRIIPMPKDMTRMPEQWGAFRYNELTKKLEFVPARAERIDAAWVVTIRSYSNSVYVVVEQEVSFADVQTHWSQSFVQLAAAKGLVAGVGHGRYAPDESVTRAEFAVMLVRAMGRGTSTSDSAAPYGDVRPGAWYFSEIAQAKELGLLDFAKGKSFMPDQPLTREEMASMLAETMKLEKLPKIRGSANLDGYRDIAEVNSAFMDDVRMMVELNVMTGTSKITFGPKGATTRAEAATVLIRMLKALEWMD</sequence>
<dbReference type="InterPro" id="IPR025883">
    <property type="entry name" value="Cadherin-like_domain"/>
</dbReference>
<feature type="domain" description="SLH" evidence="2">
    <location>
        <begin position="1401"/>
        <end position="1461"/>
    </location>
</feature>
<dbReference type="RefSeq" id="WP_378099371.1">
    <property type="nucleotide sequence ID" value="NZ_JBHSEP010000015.1"/>
</dbReference>
<dbReference type="Pfam" id="PF13540">
    <property type="entry name" value="RCC1_2"/>
    <property type="match status" value="13"/>
</dbReference>
<dbReference type="InterPro" id="IPR051709">
    <property type="entry name" value="Ub-ligase/GTPase-reg"/>
</dbReference>
<gene>
    <name evidence="3" type="ORF">ACFO3S_18470</name>
</gene>
<comment type="caution">
    <text evidence="3">The sequence shown here is derived from an EMBL/GenBank/DDBJ whole genome shotgun (WGS) entry which is preliminary data.</text>
</comment>
<dbReference type="Pfam" id="PF19078">
    <property type="entry name" value="Big_12"/>
    <property type="match status" value="1"/>
</dbReference>
<dbReference type="EMBL" id="JBHSEP010000015">
    <property type="protein sequence ID" value="MFC4600236.1"/>
    <property type="molecule type" value="Genomic_DNA"/>
</dbReference>
<dbReference type="PROSITE" id="PS51272">
    <property type="entry name" value="SLH"/>
    <property type="match status" value="3"/>
</dbReference>